<dbReference type="GO" id="GO:0009252">
    <property type="term" value="P:peptidoglycan biosynthetic process"/>
    <property type="evidence" value="ECO:0007669"/>
    <property type="project" value="UniProtKB-UniRule"/>
</dbReference>
<keyword evidence="9 10" id="KW-0961">Cell wall biogenesis/degradation</keyword>
<evidence type="ECO:0000256" key="3">
    <source>
        <dbReference type="ARBA" id="ARBA00022676"/>
    </source>
</evidence>
<comment type="pathway">
    <text evidence="10">Cell wall biogenesis; peptidoglycan biosynthesis.</text>
</comment>
<evidence type="ECO:0000259" key="12">
    <source>
        <dbReference type="Pfam" id="PF04101"/>
    </source>
</evidence>
<comment type="function">
    <text evidence="10">Cell wall formation. Catalyzes the transfer of a GlcNAc subunit on undecaprenyl-pyrophosphoryl-MurNAc-pentapeptide (lipid intermediate I) to form undecaprenyl-pyrophosphoryl-MurNAc-(pentapeptide)GlcNAc (lipid intermediate II).</text>
</comment>
<protein>
    <recommendedName>
        <fullName evidence="10">UDP-N-acetylglucosamine--N-acetylmuramyl-(pentapeptide) pyrophosphoryl-undecaprenol N-acetylglucosamine transferase</fullName>
        <ecNumber evidence="10">2.4.1.227</ecNumber>
    </recommendedName>
    <alternativeName>
        <fullName evidence="10">Undecaprenyl-PP-MurNAc-pentapeptide-UDPGlcNAc GlcNAc transferase</fullName>
    </alternativeName>
</protein>
<keyword evidence="5 10" id="KW-0133">Cell shape</keyword>
<dbReference type="GO" id="GO:0050511">
    <property type="term" value="F:undecaprenyldiphospho-muramoylpentapeptide beta-N-acetylglucosaminyltransferase activity"/>
    <property type="evidence" value="ECO:0007669"/>
    <property type="project" value="UniProtKB-UniRule"/>
</dbReference>
<evidence type="ECO:0000256" key="6">
    <source>
        <dbReference type="ARBA" id="ARBA00022984"/>
    </source>
</evidence>
<dbReference type="Pfam" id="PF04101">
    <property type="entry name" value="Glyco_tran_28_C"/>
    <property type="match status" value="1"/>
</dbReference>
<dbReference type="UniPathway" id="UPA00219"/>
<feature type="domain" description="Glycosyl transferase family 28 C-terminal" evidence="12">
    <location>
        <begin position="193"/>
        <end position="347"/>
    </location>
</feature>
<keyword evidence="1 10" id="KW-1003">Cell membrane</keyword>
<evidence type="ECO:0000256" key="2">
    <source>
        <dbReference type="ARBA" id="ARBA00022618"/>
    </source>
</evidence>
<feature type="domain" description="Glycosyltransferase family 28 N-terminal" evidence="11">
    <location>
        <begin position="8"/>
        <end position="139"/>
    </location>
</feature>
<evidence type="ECO:0000256" key="8">
    <source>
        <dbReference type="ARBA" id="ARBA00023306"/>
    </source>
</evidence>
<dbReference type="NCBIfam" id="TIGR01133">
    <property type="entry name" value="murG"/>
    <property type="match status" value="1"/>
</dbReference>
<dbReference type="PANTHER" id="PTHR21015">
    <property type="entry name" value="UDP-N-ACETYLGLUCOSAMINE--N-ACETYLMURAMYL-(PENTAPEPTIDE) PYROPHOSPHORYL-UNDECAPRENOL N-ACETYLGLUCOSAMINE TRANSFERASE 1"/>
    <property type="match status" value="1"/>
</dbReference>
<name>A0A3M0FYR2_9CORY</name>
<evidence type="ECO:0000313" key="13">
    <source>
        <dbReference type="EMBL" id="RMB57017.1"/>
    </source>
</evidence>
<dbReference type="Pfam" id="PF03033">
    <property type="entry name" value="Glyco_transf_28"/>
    <property type="match status" value="1"/>
</dbReference>
<comment type="caution">
    <text evidence="13">The sequence shown here is derived from an EMBL/GenBank/DDBJ whole genome shotgun (WGS) entry which is preliminary data.</text>
</comment>
<dbReference type="GO" id="GO:0005975">
    <property type="term" value="P:carbohydrate metabolic process"/>
    <property type="evidence" value="ECO:0007669"/>
    <property type="project" value="InterPro"/>
</dbReference>
<dbReference type="InterPro" id="IPR004276">
    <property type="entry name" value="GlycoTrans_28_N"/>
</dbReference>
<dbReference type="EC" id="2.4.1.227" evidence="10"/>
<dbReference type="SUPFAM" id="SSF53756">
    <property type="entry name" value="UDP-Glycosyltransferase/glycogen phosphorylase"/>
    <property type="match status" value="1"/>
</dbReference>
<keyword evidence="4 10" id="KW-0808">Transferase</keyword>
<dbReference type="GeneID" id="92745791"/>
<keyword evidence="2 10" id="KW-0132">Cell division</keyword>
<comment type="catalytic activity">
    <reaction evidence="10">
        <text>di-trans,octa-cis-undecaprenyl diphospho-N-acetyl-alpha-D-muramoyl-L-alanyl-D-glutamyl-meso-2,6-diaminopimeloyl-D-alanyl-D-alanine + UDP-N-acetyl-alpha-D-glucosamine = di-trans,octa-cis-undecaprenyl diphospho-[N-acetyl-alpha-D-glucosaminyl-(1-&gt;4)]-N-acetyl-alpha-D-muramoyl-L-alanyl-D-glutamyl-meso-2,6-diaminopimeloyl-D-alanyl-D-alanine + UDP + H(+)</text>
        <dbReference type="Rhea" id="RHEA:31227"/>
        <dbReference type="ChEBI" id="CHEBI:15378"/>
        <dbReference type="ChEBI" id="CHEBI:57705"/>
        <dbReference type="ChEBI" id="CHEBI:58223"/>
        <dbReference type="ChEBI" id="CHEBI:61387"/>
        <dbReference type="ChEBI" id="CHEBI:61388"/>
        <dbReference type="EC" id="2.4.1.227"/>
    </reaction>
</comment>
<dbReference type="GO" id="GO:0005886">
    <property type="term" value="C:plasma membrane"/>
    <property type="evidence" value="ECO:0007669"/>
    <property type="project" value="UniProtKB-SubCell"/>
</dbReference>
<comment type="subcellular location">
    <subcellularLocation>
        <location evidence="10">Cell membrane</location>
        <topology evidence="10">Peripheral membrane protein</topology>
        <orientation evidence="10">Cytoplasmic side</orientation>
    </subcellularLocation>
</comment>
<feature type="binding site" evidence="10">
    <location>
        <position position="246"/>
    </location>
    <ligand>
        <name>UDP-N-acetyl-alpha-D-glucosamine</name>
        <dbReference type="ChEBI" id="CHEBI:57705"/>
    </ligand>
</feature>
<gene>
    <name evidence="10 13" type="primary">murG</name>
    <name evidence="13" type="ORF">D9543_10215</name>
</gene>
<feature type="binding site" evidence="10">
    <location>
        <position position="290"/>
    </location>
    <ligand>
        <name>UDP-N-acetyl-alpha-D-glucosamine</name>
        <dbReference type="ChEBI" id="CHEBI:57705"/>
    </ligand>
</feature>
<feature type="binding site" evidence="10">
    <location>
        <position position="200"/>
    </location>
    <ligand>
        <name>UDP-N-acetyl-alpha-D-glucosamine</name>
        <dbReference type="ChEBI" id="CHEBI:57705"/>
    </ligand>
</feature>
<dbReference type="InterPro" id="IPR006009">
    <property type="entry name" value="GlcNAc_MurG"/>
</dbReference>
<comment type="similarity">
    <text evidence="10">Belongs to the glycosyltransferase 28 family. MurG subfamily.</text>
</comment>
<dbReference type="GO" id="GO:0071555">
    <property type="term" value="P:cell wall organization"/>
    <property type="evidence" value="ECO:0007669"/>
    <property type="project" value="UniProtKB-KW"/>
</dbReference>
<dbReference type="InterPro" id="IPR007235">
    <property type="entry name" value="Glyco_trans_28_C"/>
</dbReference>
<evidence type="ECO:0000256" key="1">
    <source>
        <dbReference type="ARBA" id="ARBA00022475"/>
    </source>
</evidence>
<feature type="binding site" evidence="10">
    <location>
        <position position="164"/>
    </location>
    <ligand>
        <name>UDP-N-acetyl-alpha-D-glucosamine</name>
        <dbReference type="ChEBI" id="CHEBI:57705"/>
    </ligand>
</feature>
<dbReference type="PANTHER" id="PTHR21015:SF22">
    <property type="entry name" value="GLYCOSYLTRANSFERASE"/>
    <property type="match status" value="1"/>
</dbReference>
<dbReference type="RefSeq" id="WP_121911345.1">
    <property type="nucleotide sequence ID" value="NZ_CP068292.1"/>
</dbReference>
<feature type="binding site" evidence="10">
    <location>
        <begin position="15"/>
        <end position="17"/>
    </location>
    <ligand>
        <name>UDP-N-acetyl-alpha-D-glucosamine</name>
        <dbReference type="ChEBI" id="CHEBI:57705"/>
    </ligand>
</feature>
<evidence type="ECO:0000256" key="5">
    <source>
        <dbReference type="ARBA" id="ARBA00022960"/>
    </source>
</evidence>
<dbReference type="EMBL" id="REGC01000017">
    <property type="protein sequence ID" value="RMB57017.1"/>
    <property type="molecule type" value="Genomic_DNA"/>
</dbReference>
<evidence type="ECO:0000256" key="4">
    <source>
        <dbReference type="ARBA" id="ARBA00022679"/>
    </source>
</evidence>
<proteinExistence type="inferred from homology"/>
<evidence type="ECO:0000256" key="10">
    <source>
        <dbReference type="HAMAP-Rule" id="MF_00033"/>
    </source>
</evidence>
<feature type="binding site" evidence="10">
    <location>
        <position position="128"/>
    </location>
    <ligand>
        <name>UDP-N-acetyl-alpha-D-glucosamine</name>
        <dbReference type="ChEBI" id="CHEBI:57705"/>
    </ligand>
</feature>
<dbReference type="HAMAP" id="MF_00033">
    <property type="entry name" value="MurG"/>
    <property type="match status" value="1"/>
</dbReference>
<evidence type="ECO:0000256" key="7">
    <source>
        <dbReference type="ARBA" id="ARBA00023136"/>
    </source>
</evidence>
<reference evidence="13 14" key="1">
    <citation type="submission" date="2018-10" db="EMBL/GenBank/DDBJ databases">
        <title>Corynebacterium macginleyi genome sequencing and assembly of the type strain and two clinical samples.</title>
        <authorList>
            <person name="Bernier A.-M."/>
            <person name="Bernard K."/>
        </authorList>
    </citation>
    <scope>NUCLEOTIDE SEQUENCE [LARGE SCALE GENOMIC DNA]</scope>
    <source>
        <strain evidence="13 14">NML 120205</strain>
    </source>
</reference>
<dbReference type="GO" id="GO:0051301">
    <property type="term" value="P:cell division"/>
    <property type="evidence" value="ECO:0007669"/>
    <property type="project" value="UniProtKB-KW"/>
</dbReference>
<comment type="caution">
    <text evidence="10">Lacks conserved residue(s) required for the propagation of feature annotation.</text>
</comment>
<keyword evidence="6 10" id="KW-0573">Peptidoglycan synthesis</keyword>
<evidence type="ECO:0000259" key="11">
    <source>
        <dbReference type="Pfam" id="PF03033"/>
    </source>
</evidence>
<keyword evidence="7 10" id="KW-0472">Membrane</keyword>
<dbReference type="Proteomes" id="UP000270649">
    <property type="component" value="Unassembled WGS sequence"/>
</dbReference>
<dbReference type="AlphaFoldDB" id="A0A3M0FYR2"/>
<dbReference type="GO" id="GO:0051991">
    <property type="term" value="F:UDP-N-acetyl-D-glucosamine:N-acetylmuramoyl-L-alanyl-D-glutamyl-meso-2,6-diaminopimelyl-D-alanyl-D-alanine-diphosphoundecaprenol 4-beta-N-acetylglucosaminlytransferase activity"/>
    <property type="evidence" value="ECO:0007669"/>
    <property type="project" value="RHEA"/>
</dbReference>
<organism evidence="13 14">
    <name type="scientific">Corynebacterium macginleyi</name>
    <dbReference type="NCBI Taxonomy" id="38290"/>
    <lineage>
        <taxon>Bacteria</taxon>
        <taxon>Bacillati</taxon>
        <taxon>Actinomycetota</taxon>
        <taxon>Actinomycetes</taxon>
        <taxon>Mycobacteriales</taxon>
        <taxon>Corynebacteriaceae</taxon>
        <taxon>Corynebacterium</taxon>
    </lineage>
</organism>
<evidence type="ECO:0000256" key="9">
    <source>
        <dbReference type="ARBA" id="ARBA00023316"/>
    </source>
</evidence>
<keyword evidence="3 10" id="KW-0328">Glycosyltransferase</keyword>
<keyword evidence="8 10" id="KW-0131">Cell cycle</keyword>
<accession>A0A3M0FYR2</accession>
<evidence type="ECO:0000313" key="14">
    <source>
        <dbReference type="Proteomes" id="UP000270649"/>
    </source>
</evidence>
<sequence length="369" mass="38149">MTSTPFSVVLAGGGTAGHIEPALAVGEALRERYGARITALGTEKGLESDIIPTRGVDLRLITPVPIPRKVNINLAKLPVKLTRSVYQARKVLKEVEADVVFGTGGYVSGPAYIAAKTLGIPFYVLETNALAGMANKLGVKLGGIGLNAHANSGMEGEVIGIPVRPSLAADAADKNGNAAADARAKWDLAQLPTILITGGSQGASSINGAVAGAAGDLTKDFQLLHAYGKKNDPPEPHPNYAALPYIDDMAGALAAADLVVCRSGAMTVAEVSAAGLPAIYIPLPHGNGEQALNSREMVEAGAAVQIPDAELDADRLIEEVRAILDDPERLKAMTQAAAQSTAGDAAHIIADRIANRVQEAELQVGKKDK</sequence>
<dbReference type="CDD" id="cd03785">
    <property type="entry name" value="GT28_MurG"/>
    <property type="match status" value="1"/>
</dbReference>
<dbReference type="GO" id="GO:0008360">
    <property type="term" value="P:regulation of cell shape"/>
    <property type="evidence" value="ECO:0007669"/>
    <property type="project" value="UniProtKB-KW"/>
</dbReference>
<dbReference type="Gene3D" id="3.40.50.2000">
    <property type="entry name" value="Glycogen Phosphorylase B"/>
    <property type="match status" value="2"/>
</dbReference>